<evidence type="ECO:0000259" key="13">
    <source>
        <dbReference type="Pfam" id="PF23192"/>
    </source>
</evidence>
<feature type="domain" description="NOMO seventh transthyretin-like" evidence="12">
    <location>
        <begin position="559"/>
        <end position="631"/>
    </location>
</feature>
<feature type="signal peptide" evidence="8">
    <location>
        <begin position="1"/>
        <end position="21"/>
    </location>
</feature>
<feature type="transmembrane region" description="Helical" evidence="7">
    <location>
        <begin position="1089"/>
        <end position="1109"/>
    </location>
</feature>
<name>A0AAR5NX40_DENPD</name>
<dbReference type="KEGG" id="dpa:109532866"/>
<dbReference type="GO" id="GO:0030246">
    <property type="term" value="F:carbohydrate binding"/>
    <property type="evidence" value="ECO:0007669"/>
    <property type="project" value="InterPro"/>
</dbReference>
<proteinExistence type="predicted"/>
<keyword evidence="5 7" id="KW-1133">Transmembrane helix</keyword>
<dbReference type="InterPro" id="IPR013784">
    <property type="entry name" value="Carb-bd-like_fold"/>
</dbReference>
<evidence type="ECO:0000259" key="15">
    <source>
        <dbReference type="Pfam" id="PF23194"/>
    </source>
</evidence>
<evidence type="ECO:0000259" key="14">
    <source>
        <dbReference type="Pfam" id="PF23193"/>
    </source>
</evidence>
<reference evidence="17" key="1">
    <citation type="journal article" date="2013" name="Genome Biol.">
        <title>Draft genome of the mountain pine beetle, Dendroctonus ponderosae Hopkins, a major forest pest.</title>
        <authorList>
            <person name="Keeling C.I."/>
            <person name="Yuen M.M."/>
            <person name="Liao N.Y."/>
            <person name="Docking T.R."/>
            <person name="Chan S.K."/>
            <person name="Taylor G.A."/>
            <person name="Palmquist D.L."/>
            <person name="Jackman S.D."/>
            <person name="Nguyen A."/>
            <person name="Li M."/>
            <person name="Henderson H."/>
            <person name="Janes J.K."/>
            <person name="Zhao Y."/>
            <person name="Pandoh P."/>
            <person name="Moore R."/>
            <person name="Sperling F.A."/>
            <person name="Huber D.P."/>
            <person name="Birol I."/>
            <person name="Jones S.J."/>
            <person name="Bohlmann J."/>
        </authorList>
    </citation>
    <scope>NUCLEOTIDE SEQUENCE</scope>
</reference>
<evidence type="ECO:0000256" key="3">
    <source>
        <dbReference type="ARBA" id="ARBA00022729"/>
    </source>
</evidence>
<evidence type="ECO:0000256" key="8">
    <source>
        <dbReference type="SAM" id="SignalP"/>
    </source>
</evidence>
<dbReference type="InterPro" id="IPR056319">
    <property type="entry name" value="NOMO_7th"/>
</dbReference>
<protein>
    <recommendedName>
        <fullName evidence="18">SD-repeat containing protein B domain-containing protein</fullName>
    </recommendedName>
</protein>
<dbReference type="PANTHER" id="PTHR23303">
    <property type="entry name" value="CARBOXYPEPTIDASE REGULATORY REGION-CONTAINING"/>
    <property type="match status" value="1"/>
</dbReference>
<evidence type="ECO:0000259" key="9">
    <source>
        <dbReference type="Pfam" id="PF22898"/>
    </source>
</evidence>
<accession>A0AAR5NX40</accession>
<sequence>MCIRYFYIILLLKQLSSLVSADDVVGCGGFIQSHVPIDFSKVEVKLVTKQGIVKDRTNCAPNNGYYFVPLYDKGELKLKLSPPPGWSFTPKEISLTIDGTDPCSQGKDINFKFEGFGITGKVGSLGNLAGGPSGVTVKLSSKEGIRTTETLADGSFSFSPVFPGSYSVSISHPRWKLLKSSVNVEVTEGNTDLDSNSLLVQGYDVTGSILTAEGNPVQNTIIALFNQKKEKHTAVEGCSNNQMPNLSGKDQYLCHVTTGASGKFVFPVIPSGNYFVTPYYKDANIYYLPERIEFSIGHTSVQLSEKFQVIGFTISGEVANGKNQPISNAKIFLNGQEITKSDKTGGYKLEKLKVGTYRIKAEAENVKFDEVTVNIDTTMQKLPNLVPSAFKVCGKVISDKPQHVSVTHTQSSMLVETDTDEKTEFCKYLSPGQYEVSVKVGDEDNENGIQFFPLKHTIEVANAHIEGLVFSQLKSSFSGRLKCIRKQDCDGLYVILESASDNIIVPVQNALYSGSDIHPGVYEVAFSKNKICWKYSRQSVNINAEVVEIEPFIQTGYQLQFISSHDATITYKTLKEGKTETVPIGAGVTSSCLAHPGKYSFSISSCHDFGFNTVAYSAPSESNQITLNAQKHLTELKMLAGRDYGPIDLSIRIGNEEVSKTVVFSNDHYKISLMLKPSEPATITPKSDKLRFSPESVEIEGSSDCAQLGDKLNAVLGKVFQGQIQPPLPDVTISIENTLTHEIESMQTNSQGLYKFAPFDGVYEYKISAQKESYTFIGPDNQGNFIAQKLAEIIVEVLDENDQSPLEGVLLSLSGDQSFRRNLQTDSSGRITFHSLSASDYFLRPMMKEYRFEPSAKLIPVQEGQTINIQLTGKRVAFSAFGRLTTVNDDAFENVNIIASGIENCTGISEESYTDGSGAFRIRGLQPFCSFKVYVQVGNNQADLVERTSPSSILIKNINEDAKDLHIKVFRPVMITDVLLKIVAENVEHYRFLKVNLYRETTNPSLIYTTSIDNLNAKIEKNRNHGILVHLPTLQLDNNDYSIHLEPSHSLKGRPLIEYFNANSSFKYIEINFNPKTNVKEQPIKQTSVWAIVFIFVVLIVAYNIQIVLDLLKEHLNFNIENLSAYIPISSNYRSVNDYDNDIDQLVEDINNTRKHRQKKSN</sequence>
<dbReference type="GO" id="GO:0005789">
    <property type="term" value="C:endoplasmic reticulum membrane"/>
    <property type="evidence" value="ECO:0007669"/>
    <property type="project" value="UniProtKB-SubCell"/>
</dbReference>
<organism evidence="16 17">
    <name type="scientific">Dendroctonus ponderosae</name>
    <name type="common">Mountain pine beetle</name>
    <dbReference type="NCBI Taxonomy" id="77166"/>
    <lineage>
        <taxon>Eukaryota</taxon>
        <taxon>Metazoa</taxon>
        <taxon>Ecdysozoa</taxon>
        <taxon>Arthropoda</taxon>
        <taxon>Hexapoda</taxon>
        <taxon>Insecta</taxon>
        <taxon>Pterygota</taxon>
        <taxon>Neoptera</taxon>
        <taxon>Endopterygota</taxon>
        <taxon>Coleoptera</taxon>
        <taxon>Polyphaga</taxon>
        <taxon>Cucujiformia</taxon>
        <taxon>Curculionidae</taxon>
        <taxon>Scolytinae</taxon>
        <taxon>Dendroctonus</taxon>
    </lineage>
</organism>
<dbReference type="RefSeq" id="XP_019753508.1">
    <property type="nucleotide sequence ID" value="XM_019897949.2"/>
</dbReference>
<feature type="domain" description="NOMO-like N-terminal beta-sandwich" evidence="9">
    <location>
        <begin position="28"/>
        <end position="111"/>
    </location>
</feature>
<evidence type="ECO:0008006" key="18">
    <source>
        <dbReference type="Google" id="ProtNLM"/>
    </source>
</evidence>
<keyword evidence="17" id="KW-1185">Reference proteome</keyword>
<dbReference type="InterPro" id="IPR055074">
    <property type="entry name" value="NOMO1-3_2nd"/>
</dbReference>
<feature type="domain" description="NOMO fifth transthyretin-like" evidence="15">
    <location>
        <begin position="391"/>
        <end position="470"/>
    </location>
</feature>
<dbReference type="SUPFAM" id="SSF49464">
    <property type="entry name" value="Carboxypeptidase regulatory domain-like"/>
    <property type="match status" value="1"/>
</dbReference>
<evidence type="ECO:0000256" key="5">
    <source>
        <dbReference type="ARBA" id="ARBA00022989"/>
    </source>
</evidence>
<feature type="domain" description="NOMO C-terminal transthyretin-like" evidence="13">
    <location>
        <begin position="977"/>
        <end position="1075"/>
    </location>
</feature>
<keyword evidence="6 7" id="KW-0472">Membrane</keyword>
<dbReference type="Pfam" id="PF23141">
    <property type="entry name" value="Ig_NOMO"/>
    <property type="match status" value="1"/>
</dbReference>
<dbReference type="Pfam" id="PF13620">
    <property type="entry name" value="CarboxypepD_reg"/>
    <property type="match status" value="1"/>
</dbReference>
<dbReference type="SUPFAM" id="SSF49452">
    <property type="entry name" value="Starch-binding domain-like"/>
    <property type="match status" value="2"/>
</dbReference>
<keyword evidence="2 7" id="KW-0812">Transmembrane</keyword>
<evidence type="ECO:0000256" key="4">
    <source>
        <dbReference type="ARBA" id="ARBA00022824"/>
    </source>
</evidence>
<keyword evidence="4" id="KW-0256">Endoplasmic reticulum</keyword>
<reference evidence="16" key="2">
    <citation type="submission" date="2024-08" db="UniProtKB">
        <authorList>
            <consortium name="EnsemblMetazoa"/>
        </authorList>
    </citation>
    <scope>IDENTIFICATION</scope>
</reference>
<dbReference type="InterPro" id="IPR055075">
    <property type="entry name" value="NOMO-like_N"/>
</dbReference>
<comment type="subcellular location">
    <subcellularLocation>
        <location evidence="1">Endoplasmic reticulum membrane</location>
        <topology evidence="1">Single-pass type I membrane protein</topology>
    </subcellularLocation>
</comment>
<dbReference type="Pfam" id="PF22904">
    <property type="entry name" value="NOMO1-like_2nd"/>
    <property type="match status" value="1"/>
</dbReference>
<evidence type="ECO:0000313" key="17">
    <source>
        <dbReference type="Proteomes" id="UP000019118"/>
    </source>
</evidence>
<evidence type="ECO:0000256" key="6">
    <source>
        <dbReference type="ARBA" id="ARBA00023136"/>
    </source>
</evidence>
<evidence type="ECO:0000259" key="11">
    <source>
        <dbReference type="Pfam" id="PF22904"/>
    </source>
</evidence>
<feature type="chain" id="PRO_5043355608" description="SD-repeat containing protein B domain-containing protein" evidence="8">
    <location>
        <begin position="22"/>
        <end position="1162"/>
    </location>
</feature>
<feature type="domain" description="NOMO second beta-sandwich" evidence="11">
    <location>
        <begin position="113"/>
        <end position="200"/>
    </location>
</feature>
<dbReference type="Gene3D" id="2.60.40.1120">
    <property type="entry name" value="Carboxypeptidase-like, regulatory domain"/>
    <property type="match status" value="2"/>
</dbReference>
<evidence type="ECO:0000313" key="16">
    <source>
        <dbReference type="EnsemblMetazoa" id="XP_019753508.1"/>
    </source>
</evidence>
<evidence type="ECO:0000256" key="2">
    <source>
        <dbReference type="ARBA" id="ARBA00022692"/>
    </source>
</evidence>
<dbReference type="Proteomes" id="UP000019118">
    <property type="component" value="Unassembled WGS sequence"/>
</dbReference>
<feature type="domain" description="NOMO third transthyretin-like" evidence="14">
    <location>
        <begin position="205"/>
        <end position="309"/>
    </location>
</feature>
<dbReference type="InterPro" id="IPR056190">
    <property type="entry name" value="NOMO_5th"/>
</dbReference>
<evidence type="ECO:0000259" key="12">
    <source>
        <dbReference type="Pfam" id="PF23141"/>
    </source>
</evidence>
<dbReference type="Pfam" id="PF23192">
    <property type="entry name" value="NOMO_12th"/>
    <property type="match status" value="1"/>
</dbReference>
<dbReference type="Pfam" id="PF22898">
    <property type="entry name" value="NOMO1-like_1st"/>
    <property type="match status" value="1"/>
</dbReference>
<dbReference type="Pfam" id="PF23194">
    <property type="entry name" value="NOMO_5th"/>
    <property type="match status" value="1"/>
</dbReference>
<dbReference type="SUPFAM" id="SSF49478">
    <property type="entry name" value="Cna protein B-type domain"/>
    <property type="match status" value="1"/>
</dbReference>
<dbReference type="Pfam" id="PF22902">
    <property type="entry name" value="NOMO1-like_9th"/>
    <property type="match status" value="1"/>
</dbReference>
<dbReference type="AlphaFoldDB" id="A0AAR5NX40"/>
<evidence type="ECO:0000259" key="10">
    <source>
        <dbReference type="Pfam" id="PF22902"/>
    </source>
</evidence>
<evidence type="ECO:0000256" key="7">
    <source>
        <dbReference type="SAM" id="Phobius"/>
    </source>
</evidence>
<feature type="domain" description="NOMO-like ninth beta-sandwich" evidence="10">
    <location>
        <begin position="717"/>
        <end position="787"/>
    </location>
</feature>
<dbReference type="GeneID" id="109532866"/>
<dbReference type="InterPro" id="IPR056189">
    <property type="entry name" value="NOMO_3rd"/>
</dbReference>
<dbReference type="EnsemblMetazoa" id="XM_019897949.1">
    <property type="protein sequence ID" value="XP_019753508.1"/>
    <property type="gene ID" value="LOC109532866"/>
</dbReference>
<dbReference type="InterPro" id="IPR051417">
    <property type="entry name" value="SDr/BOS_complex"/>
</dbReference>
<dbReference type="PANTHER" id="PTHR23303:SF14">
    <property type="entry name" value="BOS COMPLEX SUBUNIT NOMO1-RELATED"/>
    <property type="match status" value="1"/>
</dbReference>
<dbReference type="InterPro" id="IPR008969">
    <property type="entry name" value="CarboxyPept-like_regulatory"/>
</dbReference>
<evidence type="ECO:0000256" key="1">
    <source>
        <dbReference type="ARBA" id="ARBA00004115"/>
    </source>
</evidence>
<dbReference type="Pfam" id="PF23193">
    <property type="entry name" value="NOMO_3rd"/>
    <property type="match status" value="1"/>
</dbReference>
<keyword evidence="3 8" id="KW-0732">Signal</keyword>
<dbReference type="InterPro" id="IPR055073">
    <property type="entry name" value="NOMO1-like_9th"/>
</dbReference>
<dbReference type="InterPro" id="IPR056191">
    <property type="entry name" value="NOMO_12th"/>
</dbReference>